<dbReference type="AlphaFoldDB" id="A0A2H6LDK4"/>
<feature type="domain" description="DNA methylase N-4/N-6" evidence="10">
    <location>
        <begin position="57"/>
        <end position="310"/>
    </location>
</feature>
<evidence type="ECO:0000256" key="4">
    <source>
        <dbReference type="ARBA" id="ARBA00022691"/>
    </source>
</evidence>
<dbReference type="Pfam" id="PF01555">
    <property type="entry name" value="N6_N4_Mtase"/>
    <property type="match status" value="1"/>
</dbReference>
<dbReference type="GO" id="GO:0008170">
    <property type="term" value="F:N-methyltransferase activity"/>
    <property type="evidence" value="ECO:0007669"/>
    <property type="project" value="InterPro"/>
</dbReference>
<dbReference type="RefSeq" id="WP_103123999.1">
    <property type="nucleotide sequence ID" value="NZ_DF978423.1"/>
</dbReference>
<dbReference type="GO" id="GO:0005737">
    <property type="term" value="C:cytoplasm"/>
    <property type="evidence" value="ECO:0007669"/>
    <property type="project" value="TreeGrafter"/>
</dbReference>
<keyword evidence="2" id="KW-0489">Methyltransferase</keyword>
<keyword evidence="4" id="KW-0949">S-adenosyl-L-methionine</keyword>
<dbReference type="PRINTS" id="PR00508">
    <property type="entry name" value="S21N4MTFRASE"/>
</dbReference>
<dbReference type="InterPro" id="IPR029063">
    <property type="entry name" value="SAM-dependent_MTases_sf"/>
</dbReference>
<accession>A0A2H6LDK4</accession>
<feature type="region of interest" description="Disordered" evidence="9">
    <location>
        <begin position="190"/>
        <end position="228"/>
    </location>
</feature>
<protein>
    <recommendedName>
        <fullName evidence="8">Methyltransferase</fullName>
        <ecNumber evidence="8">2.1.1.-</ecNumber>
    </recommendedName>
</protein>
<evidence type="ECO:0000256" key="7">
    <source>
        <dbReference type="ARBA" id="ARBA00049120"/>
    </source>
</evidence>
<evidence type="ECO:0000256" key="9">
    <source>
        <dbReference type="SAM" id="MobiDB-lite"/>
    </source>
</evidence>
<dbReference type="InterPro" id="IPR017985">
    <property type="entry name" value="MeTrfase_CN4_CS"/>
</dbReference>
<name>A0A2H6LDK4_9NOSO</name>
<proteinExistence type="inferred from homology"/>
<dbReference type="InterPro" id="IPR002941">
    <property type="entry name" value="DNA_methylase_N4/N6"/>
</dbReference>
<dbReference type="InterPro" id="IPR001091">
    <property type="entry name" value="RM_Methyltransferase"/>
</dbReference>
<comment type="catalytic activity">
    <reaction evidence="7">
        <text>a 2'-deoxycytidine in DNA + S-adenosyl-L-methionine = an N(4)-methyl-2'-deoxycytidine in DNA + S-adenosyl-L-homocysteine + H(+)</text>
        <dbReference type="Rhea" id="RHEA:16857"/>
        <dbReference type="Rhea" id="RHEA-COMP:11369"/>
        <dbReference type="Rhea" id="RHEA-COMP:13674"/>
        <dbReference type="ChEBI" id="CHEBI:15378"/>
        <dbReference type="ChEBI" id="CHEBI:57856"/>
        <dbReference type="ChEBI" id="CHEBI:59789"/>
        <dbReference type="ChEBI" id="CHEBI:85452"/>
        <dbReference type="ChEBI" id="CHEBI:137933"/>
        <dbReference type="EC" id="2.1.1.113"/>
    </reaction>
</comment>
<evidence type="ECO:0000256" key="1">
    <source>
        <dbReference type="ARBA" id="ARBA00010203"/>
    </source>
</evidence>
<sequence>MTISLDSITNNIPLLMGLDRNHIIDVKDIYTVDFNQANCILNGDALEVLTKLPDSIVQTVVTSPPYYGQRDYSTENQVGIEATIDEYLNRLLDVFDQVKRVLKEDGTLWLNIGDKYIDGNLAGLPWRLALSLKERGWILRSDIIWYKPNAMPSSVKNRPTTDHEYIFLFAKSSKYYYDADSIREPHVTFSENSKMKGGKKHLGKSGGTPEQGKNSGNGNLHRGRWDQAFHPKGRNKRTVWEIPLSKFRESHFAVFPEKLIEPCILAGCPEGSLVLDPFFGSGTTGVVSLAKGRKFIGIELNKDYCEMAMKRIFAT</sequence>
<gene>
    <name evidence="11" type="ORF">NCWK1_1034</name>
</gene>
<organism evidence="11 12">
    <name type="scientific">Nostoc cycadae WK-1</name>
    <dbReference type="NCBI Taxonomy" id="1861711"/>
    <lineage>
        <taxon>Bacteria</taxon>
        <taxon>Bacillati</taxon>
        <taxon>Cyanobacteriota</taxon>
        <taxon>Cyanophyceae</taxon>
        <taxon>Nostocales</taxon>
        <taxon>Nostocaceae</taxon>
        <taxon>Nostoc</taxon>
    </lineage>
</organism>
<keyword evidence="3" id="KW-0808">Transferase</keyword>
<keyword evidence="12" id="KW-1185">Reference proteome</keyword>
<evidence type="ECO:0000313" key="12">
    <source>
        <dbReference type="Proteomes" id="UP000236527"/>
    </source>
</evidence>
<dbReference type="EC" id="2.1.1.-" evidence="8"/>
<evidence type="ECO:0000256" key="5">
    <source>
        <dbReference type="ARBA" id="ARBA00022747"/>
    </source>
</evidence>
<reference evidence="12" key="1">
    <citation type="journal article" date="2018" name="Genome Announc.">
        <title>Draft Genome Sequence of the Nitrogen-Fixing and Hormogonia-Inducing Cyanobacterium Nostoc cycadae Strain WK-1, Isolated from the Coralloid Roots of Cycas revoluta.</title>
        <authorList>
            <person name="Kanesaki Y."/>
            <person name="Hirose M."/>
            <person name="Hirose Y."/>
            <person name="Fujisawa T."/>
            <person name="Nakamura Y."/>
            <person name="Watanabe S."/>
            <person name="Matsunaga S."/>
            <person name="Uchida H."/>
            <person name="Murakami A."/>
        </authorList>
    </citation>
    <scope>NUCLEOTIDE SEQUENCE [LARGE SCALE GENOMIC DNA]</scope>
    <source>
        <strain evidence="12">WK-1</strain>
    </source>
</reference>
<dbReference type="GO" id="GO:0009307">
    <property type="term" value="P:DNA restriction-modification system"/>
    <property type="evidence" value="ECO:0007669"/>
    <property type="project" value="UniProtKB-KW"/>
</dbReference>
<evidence type="ECO:0000313" key="11">
    <source>
        <dbReference type="EMBL" id="GBE91310.1"/>
    </source>
</evidence>
<evidence type="ECO:0000259" key="10">
    <source>
        <dbReference type="Pfam" id="PF01555"/>
    </source>
</evidence>
<dbReference type="PANTHER" id="PTHR13370:SF3">
    <property type="entry name" value="TRNA (GUANINE(10)-N2)-METHYLTRANSFERASE HOMOLOG"/>
    <property type="match status" value="1"/>
</dbReference>
<keyword evidence="5" id="KW-0680">Restriction system</keyword>
<dbReference type="Gene3D" id="3.40.50.150">
    <property type="entry name" value="Vaccinia Virus protein VP39"/>
    <property type="match status" value="1"/>
</dbReference>
<dbReference type="PANTHER" id="PTHR13370">
    <property type="entry name" value="RNA METHYLASE-RELATED"/>
    <property type="match status" value="1"/>
</dbReference>
<dbReference type="Proteomes" id="UP000236527">
    <property type="component" value="Unassembled WGS sequence"/>
</dbReference>
<evidence type="ECO:0000256" key="8">
    <source>
        <dbReference type="RuleBase" id="RU362026"/>
    </source>
</evidence>
<comment type="similarity">
    <text evidence="1">Belongs to the N(4)/N(6)-methyltransferase family. N(4) subfamily.</text>
</comment>
<dbReference type="EMBL" id="BDGE01000019">
    <property type="protein sequence ID" value="GBE91310.1"/>
    <property type="molecule type" value="Genomic_DNA"/>
</dbReference>
<keyword evidence="6" id="KW-0238">DNA-binding</keyword>
<evidence type="ECO:0000256" key="2">
    <source>
        <dbReference type="ARBA" id="ARBA00022603"/>
    </source>
</evidence>
<dbReference type="GO" id="GO:0032259">
    <property type="term" value="P:methylation"/>
    <property type="evidence" value="ECO:0007669"/>
    <property type="project" value="UniProtKB-KW"/>
</dbReference>
<dbReference type="SUPFAM" id="SSF53335">
    <property type="entry name" value="S-adenosyl-L-methionine-dependent methyltransferases"/>
    <property type="match status" value="1"/>
</dbReference>
<dbReference type="REBASE" id="259480">
    <property type="entry name" value="M.NcyWK1ORF1034P"/>
</dbReference>
<evidence type="ECO:0000256" key="3">
    <source>
        <dbReference type="ARBA" id="ARBA00022679"/>
    </source>
</evidence>
<comment type="caution">
    <text evidence="11">The sequence shown here is derived from an EMBL/GenBank/DDBJ whole genome shotgun (WGS) entry which is preliminary data.</text>
</comment>
<dbReference type="GO" id="GO:0015667">
    <property type="term" value="F:site-specific DNA-methyltransferase (cytosine-N4-specific) activity"/>
    <property type="evidence" value="ECO:0007669"/>
    <property type="project" value="UniProtKB-EC"/>
</dbReference>
<dbReference type="PROSITE" id="PS00093">
    <property type="entry name" value="N4_MTASE"/>
    <property type="match status" value="1"/>
</dbReference>
<dbReference type="GO" id="GO:0003677">
    <property type="term" value="F:DNA binding"/>
    <property type="evidence" value="ECO:0007669"/>
    <property type="project" value="UniProtKB-KW"/>
</dbReference>
<evidence type="ECO:0000256" key="6">
    <source>
        <dbReference type="ARBA" id="ARBA00023125"/>
    </source>
</evidence>